<evidence type="ECO:0000313" key="6">
    <source>
        <dbReference type="EMBL" id="PBK97384.1"/>
    </source>
</evidence>
<dbReference type="OrthoDB" id="15189at2759"/>
<keyword evidence="4" id="KW-0732">Signal</keyword>
<dbReference type="Gene3D" id="2.40.70.10">
    <property type="entry name" value="Acid Proteases"/>
    <property type="match status" value="2"/>
</dbReference>
<evidence type="ECO:0000259" key="5">
    <source>
        <dbReference type="PROSITE" id="PS51767"/>
    </source>
</evidence>
<dbReference type="InterPro" id="IPR021109">
    <property type="entry name" value="Peptidase_aspartic_dom_sf"/>
</dbReference>
<reference evidence="7" key="1">
    <citation type="journal article" date="2017" name="Nat. Ecol. Evol.">
        <title>Genome expansion and lineage-specific genetic innovations in the forest pathogenic fungi Armillaria.</title>
        <authorList>
            <person name="Sipos G."/>
            <person name="Prasanna A.N."/>
            <person name="Walter M.C."/>
            <person name="O'Connor E."/>
            <person name="Balint B."/>
            <person name="Krizsan K."/>
            <person name="Kiss B."/>
            <person name="Hess J."/>
            <person name="Varga T."/>
            <person name="Slot J."/>
            <person name="Riley R."/>
            <person name="Boka B."/>
            <person name="Rigling D."/>
            <person name="Barry K."/>
            <person name="Lee J."/>
            <person name="Mihaltcheva S."/>
            <person name="LaButti K."/>
            <person name="Lipzen A."/>
            <person name="Waldron R."/>
            <person name="Moloney N.M."/>
            <person name="Sperisen C."/>
            <person name="Kredics L."/>
            <person name="Vagvoelgyi C."/>
            <person name="Patrignani A."/>
            <person name="Fitzpatrick D."/>
            <person name="Nagy I."/>
            <person name="Doyle S."/>
            <person name="Anderson J.B."/>
            <person name="Grigoriev I.V."/>
            <person name="Gueldener U."/>
            <person name="Muensterkoetter M."/>
            <person name="Nagy L.G."/>
        </authorList>
    </citation>
    <scope>NUCLEOTIDE SEQUENCE [LARGE SCALE GENOMIC DNA]</scope>
    <source>
        <strain evidence="7">Ar21-2</strain>
    </source>
</reference>
<dbReference type="PRINTS" id="PR00792">
    <property type="entry name" value="PEPSIN"/>
</dbReference>
<comment type="similarity">
    <text evidence="1 3">Belongs to the peptidase A1 family.</text>
</comment>
<proteinExistence type="inferred from homology"/>
<feature type="domain" description="Peptidase A1" evidence="5">
    <location>
        <begin position="55"/>
        <end position="388"/>
    </location>
</feature>
<keyword evidence="7" id="KW-1185">Reference proteome</keyword>
<dbReference type="InterPro" id="IPR001461">
    <property type="entry name" value="Aspartic_peptidase_A1"/>
</dbReference>
<dbReference type="GO" id="GO:0006508">
    <property type="term" value="P:proteolysis"/>
    <property type="evidence" value="ECO:0007669"/>
    <property type="project" value="UniProtKB-KW"/>
</dbReference>
<dbReference type="Pfam" id="PF00026">
    <property type="entry name" value="Asp"/>
    <property type="match status" value="1"/>
</dbReference>
<evidence type="ECO:0000256" key="3">
    <source>
        <dbReference type="RuleBase" id="RU000454"/>
    </source>
</evidence>
<organism evidence="6 7">
    <name type="scientific">Armillaria gallica</name>
    <name type="common">Bulbous honey fungus</name>
    <name type="synonym">Armillaria bulbosa</name>
    <dbReference type="NCBI Taxonomy" id="47427"/>
    <lineage>
        <taxon>Eukaryota</taxon>
        <taxon>Fungi</taxon>
        <taxon>Dikarya</taxon>
        <taxon>Basidiomycota</taxon>
        <taxon>Agaricomycotina</taxon>
        <taxon>Agaricomycetes</taxon>
        <taxon>Agaricomycetidae</taxon>
        <taxon>Agaricales</taxon>
        <taxon>Marasmiineae</taxon>
        <taxon>Physalacriaceae</taxon>
        <taxon>Armillaria</taxon>
    </lineage>
</organism>
<keyword evidence="2 3" id="KW-0064">Aspartyl protease</keyword>
<dbReference type="GO" id="GO:0004190">
    <property type="term" value="F:aspartic-type endopeptidase activity"/>
    <property type="evidence" value="ECO:0007669"/>
    <property type="project" value="UniProtKB-KW"/>
</dbReference>
<evidence type="ECO:0000313" key="7">
    <source>
        <dbReference type="Proteomes" id="UP000217790"/>
    </source>
</evidence>
<dbReference type="PANTHER" id="PTHR47966">
    <property type="entry name" value="BETA-SITE APP-CLEAVING ENZYME, ISOFORM A-RELATED"/>
    <property type="match status" value="1"/>
</dbReference>
<dbReference type="PROSITE" id="PS00141">
    <property type="entry name" value="ASP_PROTEASE"/>
    <property type="match status" value="1"/>
</dbReference>
<dbReference type="STRING" id="47427.A0A2H3DU34"/>
<dbReference type="OMA" id="TCVGAFQ"/>
<evidence type="ECO:0000256" key="1">
    <source>
        <dbReference type="ARBA" id="ARBA00007447"/>
    </source>
</evidence>
<dbReference type="Proteomes" id="UP000217790">
    <property type="component" value="Unassembled WGS sequence"/>
</dbReference>
<dbReference type="InParanoid" id="A0A2H3DU34"/>
<feature type="signal peptide" evidence="4">
    <location>
        <begin position="1"/>
        <end position="18"/>
    </location>
</feature>
<evidence type="ECO:0000256" key="2">
    <source>
        <dbReference type="ARBA" id="ARBA00022750"/>
    </source>
</evidence>
<dbReference type="InterPro" id="IPR001969">
    <property type="entry name" value="Aspartic_peptidase_AS"/>
</dbReference>
<dbReference type="PANTHER" id="PTHR47966:SF51">
    <property type="entry name" value="BETA-SITE APP-CLEAVING ENZYME, ISOFORM A-RELATED"/>
    <property type="match status" value="1"/>
</dbReference>
<gene>
    <name evidence="6" type="ORF">ARMGADRAFT_1162290</name>
</gene>
<keyword evidence="3" id="KW-0378">Hydrolase</keyword>
<name>A0A2H3DU34_ARMGA</name>
<dbReference type="CDD" id="cd05471">
    <property type="entry name" value="pepsin_like"/>
    <property type="match status" value="1"/>
</dbReference>
<dbReference type="InterPro" id="IPR034164">
    <property type="entry name" value="Pepsin-like_dom"/>
</dbReference>
<sequence>MAVSVFFALLCLAGYSSGLQLKIESQRNVRPRHELLRRGNMDGTVSLSNYADLKYYTNLTLGGQLFTVMIDTGSSDLWVAGNVTDSIDTGTTSKISYAIGGAKGPIKTSTLEFAGYTVQDQAFMQVTPDSDHPIGAGIIGLGPTSDSVVYFNLTTSVGYTVLDRIFLQNTSTPNYLTVLLGRTQDPTDVFPGEISIGELLDGYSNVESEPKLEVTIVPDDESIQQHFQILLDEDGIIGPDGKPIPINTEAKQTSNSKQATAVLDTGFSFSQVPKSVADAIYSGFSGAEYLNITGLGEVWIVPCDEEVNITFKFSGDSYHIHPLDATMDPSLFDSPKIVNSKGQTSCLGAFQPFSFTPSVQTYDMILGMSFLRNVYTVFNYGDFVADGNDTIIRGDPYVQLLSTTDPAEAHSDFVAARLSGLA</sequence>
<dbReference type="AlphaFoldDB" id="A0A2H3DU34"/>
<dbReference type="SUPFAM" id="SSF50630">
    <property type="entry name" value="Acid proteases"/>
    <property type="match status" value="1"/>
</dbReference>
<dbReference type="EMBL" id="KZ293649">
    <property type="protein sequence ID" value="PBK97384.1"/>
    <property type="molecule type" value="Genomic_DNA"/>
</dbReference>
<accession>A0A2H3DU34</accession>
<feature type="chain" id="PRO_5013823478" evidence="4">
    <location>
        <begin position="19"/>
        <end position="422"/>
    </location>
</feature>
<dbReference type="PROSITE" id="PS51767">
    <property type="entry name" value="PEPTIDASE_A1"/>
    <property type="match status" value="1"/>
</dbReference>
<protein>
    <submittedName>
        <fullName evidence="6">Acid protease</fullName>
    </submittedName>
</protein>
<dbReference type="InterPro" id="IPR033121">
    <property type="entry name" value="PEPTIDASE_A1"/>
</dbReference>
<evidence type="ECO:0000256" key="4">
    <source>
        <dbReference type="SAM" id="SignalP"/>
    </source>
</evidence>
<keyword evidence="3 6" id="KW-0645">Protease</keyword>